<feature type="transmembrane region" description="Helical" evidence="2">
    <location>
        <begin position="44"/>
        <end position="70"/>
    </location>
</feature>
<keyword evidence="2" id="KW-1133">Transmembrane helix</keyword>
<evidence type="ECO:0000256" key="2">
    <source>
        <dbReference type="SAM" id="Phobius"/>
    </source>
</evidence>
<organism evidence="4">
    <name type="scientific">uncultured Dysgonomonas sp</name>
    <dbReference type="NCBI Taxonomy" id="206096"/>
    <lineage>
        <taxon>Bacteria</taxon>
        <taxon>Pseudomonadati</taxon>
        <taxon>Bacteroidota</taxon>
        <taxon>Bacteroidia</taxon>
        <taxon>Bacteroidales</taxon>
        <taxon>Dysgonomonadaceae</taxon>
        <taxon>Dysgonomonas</taxon>
        <taxon>environmental samples</taxon>
    </lineage>
</organism>
<protein>
    <recommendedName>
        <fullName evidence="3">M23ase beta-sheet core domain-containing protein</fullName>
    </recommendedName>
</protein>
<dbReference type="SUPFAM" id="SSF51261">
    <property type="entry name" value="Duplicated hybrid motif"/>
    <property type="match status" value="1"/>
</dbReference>
<keyword evidence="2" id="KW-0472">Membrane</keyword>
<proteinExistence type="predicted"/>
<sequence length="290" mass="32862">MVKKKKNKHDIWKRLHFKYRLSVMNENTLEEVWSIKASMFSGGVLFLLFAISLVTITSFLIIATPIRYYLPGYLDAEVREKALRSAIRVDSLQQQLNYQEAYINNLKNVFTGVLDVDSVKITDTISVSENDPLLKRTEKEKVFVDRYEDKERYNLSVISPTASGPMEGVVFFKPLKGLVISKFNPSNDRYGINLKVASQETVLAVLEGTVVFSGYDFTTGYTMQIQHKNGFVSIYKNNTLLLKKVGDKVRTGEAIAVIGDAKAKDNADLVLGFELWYKGNPVNPEDYIAF</sequence>
<keyword evidence="2" id="KW-0812">Transmembrane</keyword>
<dbReference type="InterPro" id="IPR050570">
    <property type="entry name" value="Cell_wall_metabolism_enzyme"/>
</dbReference>
<name>A0A212JLV0_9BACT</name>
<evidence type="ECO:0000313" key="4">
    <source>
        <dbReference type="EMBL" id="SBW00285.1"/>
    </source>
</evidence>
<keyword evidence="1" id="KW-0732">Signal</keyword>
<gene>
    <name evidence="4" type="ORF">KL86DYS2_11822</name>
</gene>
<evidence type="ECO:0000259" key="3">
    <source>
        <dbReference type="Pfam" id="PF01551"/>
    </source>
</evidence>
<dbReference type="Pfam" id="PF01551">
    <property type="entry name" value="Peptidase_M23"/>
    <property type="match status" value="1"/>
</dbReference>
<dbReference type="Gene3D" id="2.70.70.10">
    <property type="entry name" value="Glucose Permease (Domain IIA)"/>
    <property type="match status" value="1"/>
</dbReference>
<dbReference type="PANTHER" id="PTHR21666">
    <property type="entry name" value="PEPTIDASE-RELATED"/>
    <property type="match status" value="1"/>
</dbReference>
<evidence type="ECO:0000256" key="1">
    <source>
        <dbReference type="ARBA" id="ARBA00022729"/>
    </source>
</evidence>
<dbReference type="InterPro" id="IPR011055">
    <property type="entry name" value="Dup_hybrid_motif"/>
</dbReference>
<reference evidence="4" key="1">
    <citation type="submission" date="2016-04" db="EMBL/GenBank/DDBJ databases">
        <authorList>
            <person name="Evans L.H."/>
            <person name="Alamgir A."/>
            <person name="Owens N."/>
            <person name="Weber N.D."/>
            <person name="Virtaneva K."/>
            <person name="Barbian K."/>
            <person name="Babar A."/>
            <person name="Rosenke K."/>
        </authorList>
    </citation>
    <scope>NUCLEOTIDE SEQUENCE</scope>
    <source>
        <strain evidence="4">86-2</strain>
    </source>
</reference>
<dbReference type="GO" id="GO:0004222">
    <property type="term" value="F:metalloendopeptidase activity"/>
    <property type="evidence" value="ECO:0007669"/>
    <property type="project" value="TreeGrafter"/>
</dbReference>
<feature type="domain" description="M23ase beta-sheet core" evidence="3">
    <location>
        <begin position="189"/>
        <end position="284"/>
    </location>
</feature>
<dbReference type="EMBL" id="FLUL01000001">
    <property type="protein sequence ID" value="SBW00285.1"/>
    <property type="molecule type" value="Genomic_DNA"/>
</dbReference>
<dbReference type="CDD" id="cd12797">
    <property type="entry name" value="M23_peptidase"/>
    <property type="match status" value="1"/>
</dbReference>
<accession>A0A212JLV0</accession>
<dbReference type="RefSeq" id="WP_296949298.1">
    <property type="nucleotide sequence ID" value="NZ_LT599021.1"/>
</dbReference>
<dbReference type="InterPro" id="IPR016047">
    <property type="entry name" value="M23ase_b-sheet_dom"/>
</dbReference>
<dbReference type="AlphaFoldDB" id="A0A212JLV0"/>
<dbReference type="PANTHER" id="PTHR21666:SF289">
    <property type="entry name" value="L-ALA--D-GLU ENDOPEPTIDASE"/>
    <property type="match status" value="1"/>
</dbReference>